<name>A0A323UTD7_9RHOO</name>
<evidence type="ECO:0000313" key="2">
    <source>
        <dbReference type="EMBL" id="PZA14930.1"/>
    </source>
</evidence>
<evidence type="ECO:0000313" key="3">
    <source>
        <dbReference type="Proteomes" id="UP000248259"/>
    </source>
</evidence>
<comment type="caution">
    <text evidence="2">The sequence shown here is derived from an EMBL/GenBank/DDBJ whole genome shotgun (WGS) entry which is preliminary data.</text>
</comment>
<dbReference type="EMBL" id="QKOE01000019">
    <property type="protein sequence ID" value="PZA14930.1"/>
    <property type="molecule type" value="Genomic_DNA"/>
</dbReference>
<dbReference type="AlphaFoldDB" id="A0A323UTD7"/>
<gene>
    <name evidence="2" type="ORF">DNK49_18980</name>
</gene>
<keyword evidence="1" id="KW-1133">Transmembrane helix</keyword>
<keyword evidence="3" id="KW-1185">Reference proteome</keyword>
<keyword evidence="1" id="KW-0812">Transmembrane</keyword>
<reference evidence="2 3" key="1">
    <citation type="submission" date="2018-06" db="EMBL/GenBank/DDBJ databases">
        <title>Azoarcus communis strain SWub3 genome.</title>
        <authorList>
            <person name="Zorraquino Salvo V."/>
            <person name="Toubiana D."/>
            <person name="Blumwald E."/>
        </authorList>
    </citation>
    <scope>NUCLEOTIDE SEQUENCE [LARGE SCALE GENOMIC DNA]</scope>
    <source>
        <strain evidence="2 3">SWub3</strain>
    </source>
</reference>
<sequence length="72" mass="7715">MIARDQLIELAAVLLSLCLAMLNLAGVVELSVVAITAPMWGLIVLSLVALVLAWVIRGAIEIFEMVRAGRGR</sequence>
<protein>
    <submittedName>
        <fullName evidence="2">Uncharacterized protein</fullName>
    </submittedName>
</protein>
<dbReference type="Proteomes" id="UP000248259">
    <property type="component" value="Unassembled WGS sequence"/>
</dbReference>
<feature type="transmembrane region" description="Helical" evidence="1">
    <location>
        <begin position="40"/>
        <end position="60"/>
    </location>
</feature>
<accession>A0A323UTD7</accession>
<proteinExistence type="predicted"/>
<evidence type="ECO:0000256" key="1">
    <source>
        <dbReference type="SAM" id="Phobius"/>
    </source>
</evidence>
<keyword evidence="1" id="KW-0472">Membrane</keyword>
<dbReference type="RefSeq" id="WP_110528347.1">
    <property type="nucleotide sequence ID" value="NZ_QKOE01000019.1"/>
</dbReference>
<organism evidence="2 3">
    <name type="scientific">Parazoarcus communis SWub3 = DSM 12120</name>
    <dbReference type="NCBI Taxonomy" id="1121029"/>
    <lineage>
        <taxon>Bacteria</taxon>
        <taxon>Pseudomonadati</taxon>
        <taxon>Pseudomonadota</taxon>
        <taxon>Betaproteobacteria</taxon>
        <taxon>Rhodocyclales</taxon>
        <taxon>Zoogloeaceae</taxon>
        <taxon>Parazoarcus</taxon>
    </lineage>
</organism>